<evidence type="ECO:0000313" key="2">
    <source>
        <dbReference type="EMBL" id="GAI75441.1"/>
    </source>
</evidence>
<dbReference type="AlphaFoldDB" id="X1S8L9"/>
<feature type="transmembrane region" description="Helical" evidence="1">
    <location>
        <begin position="12"/>
        <end position="32"/>
    </location>
</feature>
<reference evidence="2" key="1">
    <citation type="journal article" date="2014" name="Front. Microbiol.">
        <title>High frequency of phylogenetically diverse reductive dehalogenase-homologous genes in deep subseafloor sedimentary metagenomes.</title>
        <authorList>
            <person name="Kawai M."/>
            <person name="Futagami T."/>
            <person name="Toyoda A."/>
            <person name="Takaki Y."/>
            <person name="Nishi S."/>
            <person name="Hori S."/>
            <person name="Arai W."/>
            <person name="Tsubouchi T."/>
            <person name="Morono Y."/>
            <person name="Uchiyama I."/>
            <person name="Ito T."/>
            <person name="Fujiyama A."/>
            <person name="Inagaki F."/>
            <person name="Takami H."/>
        </authorList>
    </citation>
    <scope>NUCLEOTIDE SEQUENCE</scope>
    <source>
        <strain evidence="2">Expedition CK06-06</strain>
    </source>
</reference>
<keyword evidence="1" id="KW-1133">Transmembrane helix</keyword>
<keyword evidence="1" id="KW-0812">Transmembrane</keyword>
<sequence>MSDLKTVLRDIGGLLIIVGLISLVAILAPIYFSELYGIFAILITSAVFIGVGIPLYLIFKKPERSDFKVLWLLLHWAGC</sequence>
<feature type="transmembrane region" description="Helical" evidence="1">
    <location>
        <begin position="38"/>
        <end position="59"/>
    </location>
</feature>
<keyword evidence="1" id="KW-0472">Membrane</keyword>
<evidence type="ECO:0000256" key="1">
    <source>
        <dbReference type="SAM" id="Phobius"/>
    </source>
</evidence>
<proteinExistence type="predicted"/>
<organism evidence="2">
    <name type="scientific">marine sediment metagenome</name>
    <dbReference type="NCBI Taxonomy" id="412755"/>
    <lineage>
        <taxon>unclassified sequences</taxon>
        <taxon>metagenomes</taxon>
        <taxon>ecological metagenomes</taxon>
    </lineage>
</organism>
<dbReference type="EMBL" id="BARW01014417">
    <property type="protein sequence ID" value="GAI75441.1"/>
    <property type="molecule type" value="Genomic_DNA"/>
</dbReference>
<gene>
    <name evidence="2" type="ORF">S12H4_25558</name>
</gene>
<feature type="non-terminal residue" evidence="2">
    <location>
        <position position="79"/>
    </location>
</feature>
<name>X1S8L9_9ZZZZ</name>
<accession>X1S8L9</accession>
<protein>
    <submittedName>
        <fullName evidence="2">Uncharacterized protein</fullName>
    </submittedName>
</protein>
<comment type="caution">
    <text evidence="2">The sequence shown here is derived from an EMBL/GenBank/DDBJ whole genome shotgun (WGS) entry which is preliminary data.</text>
</comment>